<feature type="chain" id="PRO_5040745053" description="ThuA-like domain-containing protein" evidence="1">
    <location>
        <begin position="25"/>
        <end position="265"/>
    </location>
</feature>
<reference evidence="3" key="1">
    <citation type="submission" date="2022-07" db="EMBL/GenBank/DDBJ databases">
        <title>Genome Sequence of Agrocybe chaxingu.</title>
        <authorList>
            <person name="Buettner E."/>
        </authorList>
    </citation>
    <scope>NUCLEOTIDE SEQUENCE</scope>
    <source>
        <strain evidence="3">MP-N11</strain>
    </source>
</reference>
<protein>
    <recommendedName>
        <fullName evidence="2">ThuA-like domain-containing protein</fullName>
    </recommendedName>
</protein>
<organism evidence="3 4">
    <name type="scientific">Agrocybe chaxingu</name>
    <dbReference type="NCBI Taxonomy" id="84603"/>
    <lineage>
        <taxon>Eukaryota</taxon>
        <taxon>Fungi</taxon>
        <taxon>Dikarya</taxon>
        <taxon>Basidiomycota</taxon>
        <taxon>Agaricomycotina</taxon>
        <taxon>Agaricomycetes</taxon>
        <taxon>Agaricomycetidae</taxon>
        <taxon>Agaricales</taxon>
        <taxon>Agaricineae</taxon>
        <taxon>Strophariaceae</taxon>
        <taxon>Agrocybe</taxon>
    </lineage>
</organism>
<evidence type="ECO:0000313" key="3">
    <source>
        <dbReference type="EMBL" id="KAJ3512885.1"/>
    </source>
</evidence>
<dbReference type="PANTHER" id="PTHR40469">
    <property type="entry name" value="SECRETED GLYCOSYL HYDROLASE"/>
    <property type="match status" value="1"/>
</dbReference>
<feature type="domain" description="ThuA-like" evidence="2">
    <location>
        <begin position="28"/>
        <end position="89"/>
    </location>
</feature>
<sequence length="265" mass="29653">MELAYLFVLQLCSLALFYARTAHAATARILVYTATQRFRHDSIPTALEALKAKQASIDVEFENTEDPSQFTDSNLANYDALIFLSTTGEGIHSASDTLRNSTTYINQLGSRFDYHADLQNFTVIVIDENHPSTSMLPTNWVIPDEVYNFEIDPRSLGATVVLAADESTVVDNGVRRFDQGTPHPIAWFEEKGAGVQPGNVAGRSFYTSLGHLNETWSDELFISHCTSGKSSSIRFWFFDGQPTINSHHDESSRQFSGFFFVHFSD</sequence>
<dbReference type="OrthoDB" id="3482285at2759"/>
<dbReference type="AlphaFoldDB" id="A0A9W8MYJ7"/>
<gene>
    <name evidence="3" type="ORF">NLJ89_g3263</name>
</gene>
<comment type="caution">
    <text evidence="3">The sequence shown here is derived from an EMBL/GenBank/DDBJ whole genome shotgun (WGS) entry which is preliminary data.</text>
</comment>
<dbReference type="PANTHER" id="PTHR40469:SF2">
    <property type="entry name" value="GALACTOSE-BINDING DOMAIN-LIKE SUPERFAMILY PROTEIN"/>
    <property type="match status" value="1"/>
</dbReference>
<dbReference type="InterPro" id="IPR029062">
    <property type="entry name" value="Class_I_gatase-like"/>
</dbReference>
<feature type="domain" description="ThuA-like" evidence="2">
    <location>
        <begin position="90"/>
        <end position="228"/>
    </location>
</feature>
<keyword evidence="1" id="KW-0732">Signal</keyword>
<dbReference type="EMBL" id="JANKHO010000230">
    <property type="protein sequence ID" value="KAJ3512885.1"/>
    <property type="molecule type" value="Genomic_DNA"/>
</dbReference>
<dbReference type="InterPro" id="IPR029010">
    <property type="entry name" value="ThuA-like"/>
</dbReference>
<dbReference type="SUPFAM" id="SSF52317">
    <property type="entry name" value="Class I glutamine amidotransferase-like"/>
    <property type="match status" value="1"/>
</dbReference>
<evidence type="ECO:0000313" key="4">
    <source>
        <dbReference type="Proteomes" id="UP001148786"/>
    </source>
</evidence>
<feature type="signal peptide" evidence="1">
    <location>
        <begin position="1"/>
        <end position="24"/>
    </location>
</feature>
<dbReference type="Pfam" id="PF06283">
    <property type="entry name" value="ThuA"/>
    <property type="match status" value="2"/>
</dbReference>
<dbReference type="Proteomes" id="UP001148786">
    <property type="component" value="Unassembled WGS sequence"/>
</dbReference>
<evidence type="ECO:0000256" key="1">
    <source>
        <dbReference type="SAM" id="SignalP"/>
    </source>
</evidence>
<keyword evidence="4" id="KW-1185">Reference proteome</keyword>
<evidence type="ECO:0000259" key="2">
    <source>
        <dbReference type="Pfam" id="PF06283"/>
    </source>
</evidence>
<name>A0A9W8MYJ7_9AGAR</name>
<dbReference type="Gene3D" id="3.40.50.880">
    <property type="match status" value="2"/>
</dbReference>
<proteinExistence type="predicted"/>
<accession>A0A9W8MYJ7</accession>